<name>A0ABU5H1D1_9BACT</name>
<evidence type="ECO:0000256" key="3">
    <source>
        <dbReference type="ARBA" id="ARBA00022741"/>
    </source>
</evidence>
<keyword evidence="4 7" id="KW-0418">Kinase</keyword>
<gene>
    <name evidence="7" type="ORF">SYV04_11110</name>
</gene>
<dbReference type="PANTHER" id="PTHR43671:SF13">
    <property type="entry name" value="SERINE_THREONINE-PROTEIN KINASE NEK2"/>
    <property type="match status" value="1"/>
</dbReference>
<dbReference type="SUPFAM" id="SSF56112">
    <property type="entry name" value="Protein kinase-like (PK-like)"/>
    <property type="match status" value="1"/>
</dbReference>
<evidence type="ECO:0000256" key="4">
    <source>
        <dbReference type="ARBA" id="ARBA00022777"/>
    </source>
</evidence>
<dbReference type="SMART" id="SM00220">
    <property type="entry name" value="S_TKc"/>
    <property type="match status" value="1"/>
</dbReference>
<keyword evidence="5" id="KW-0067">ATP-binding</keyword>
<dbReference type="Gene3D" id="3.30.200.20">
    <property type="entry name" value="Phosphorylase Kinase, domain 1"/>
    <property type="match status" value="1"/>
</dbReference>
<sequence length="456" mass="49685">MAPHWTVHELEPANLPSGTEIGPWRVLELRGKGTYGAVYRVEPVGEERAGPFALKLALHPVDPRFEREVELLSRIHHSNVPRLRARGLWSHPAGPFPFLVMEWVHGVPLYDWAEAHNLSSRQVLRVLAQVARALEATHGVDGVHRDVKGANVLVRAEDGRAVLLDFGAGDFRGARTLTREVLPPGTPQYRSPEALRYQWLHWRQRGAHYEPGPADDVYALGVTAYRLVTGFYPPPGVDPQAAVNGAIVPGPALVAPEAVVTVCPELAGMIRQMLSEEPSARGRAAEVAQALEHAAETAGVEAELPITRRAAQASRVRTESRRMGRGRGPSLAVAVGVLACVSFYGWWTARRQPVEHPERGMEDAGTAGLAKDALTVSASVERPAPKPETITLEVPKEPLPGQRKPPCGKRTMAINGGCWVRPDDPALPCEEGAYEWKGACYYPVFAPRPPPTSESP</sequence>
<reference evidence="7 8" key="1">
    <citation type="submission" date="2023-12" db="EMBL/GenBank/DDBJ databases">
        <title>the genome sequence of Hyalangium sp. s54d21.</title>
        <authorList>
            <person name="Zhang X."/>
        </authorList>
    </citation>
    <scope>NUCLEOTIDE SEQUENCE [LARGE SCALE GENOMIC DNA]</scope>
    <source>
        <strain evidence="8">s54d21</strain>
    </source>
</reference>
<organism evidence="7 8">
    <name type="scientific">Hyalangium rubrum</name>
    <dbReference type="NCBI Taxonomy" id="3103134"/>
    <lineage>
        <taxon>Bacteria</taxon>
        <taxon>Pseudomonadati</taxon>
        <taxon>Myxococcota</taxon>
        <taxon>Myxococcia</taxon>
        <taxon>Myxococcales</taxon>
        <taxon>Cystobacterineae</taxon>
        <taxon>Archangiaceae</taxon>
        <taxon>Hyalangium</taxon>
    </lineage>
</organism>
<dbReference type="GO" id="GO:0004674">
    <property type="term" value="F:protein serine/threonine kinase activity"/>
    <property type="evidence" value="ECO:0007669"/>
    <property type="project" value="UniProtKB-EC"/>
</dbReference>
<evidence type="ECO:0000313" key="8">
    <source>
        <dbReference type="Proteomes" id="UP001291309"/>
    </source>
</evidence>
<evidence type="ECO:0000313" key="7">
    <source>
        <dbReference type="EMBL" id="MDY7226944.1"/>
    </source>
</evidence>
<dbReference type="PANTHER" id="PTHR43671">
    <property type="entry name" value="SERINE/THREONINE-PROTEIN KINASE NEK"/>
    <property type="match status" value="1"/>
</dbReference>
<dbReference type="InterPro" id="IPR000719">
    <property type="entry name" value="Prot_kinase_dom"/>
</dbReference>
<comment type="caution">
    <text evidence="7">The sequence shown here is derived from an EMBL/GenBank/DDBJ whole genome shotgun (WGS) entry which is preliminary data.</text>
</comment>
<evidence type="ECO:0000256" key="5">
    <source>
        <dbReference type="ARBA" id="ARBA00022840"/>
    </source>
</evidence>
<evidence type="ECO:0000259" key="6">
    <source>
        <dbReference type="PROSITE" id="PS50011"/>
    </source>
</evidence>
<dbReference type="InterPro" id="IPR011009">
    <property type="entry name" value="Kinase-like_dom_sf"/>
</dbReference>
<protein>
    <recommendedName>
        <fullName evidence="1">non-specific serine/threonine protein kinase</fullName>
        <ecNumber evidence="1">2.7.11.1</ecNumber>
    </recommendedName>
</protein>
<keyword evidence="3" id="KW-0547">Nucleotide-binding</keyword>
<dbReference type="Proteomes" id="UP001291309">
    <property type="component" value="Unassembled WGS sequence"/>
</dbReference>
<feature type="domain" description="Protein kinase" evidence="6">
    <location>
        <begin position="24"/>
        <end position="296"/>
    </location>
</feature>
<dbReference type="RefSeq" id="WP_321545891.1">
    <property type="nucleotide sequence ID" value="NZ_JAXIVS010000003.1"/>
</dbReference>
<dbReference type="Pfam" id="PF00069">
    <property type="entry name" value="Pkinase"/>
    <property type="match status" value="1"/>
</dbReference>
<keyword evidence="2 7" id="KW-0808">Transferase</keyword>
<proteinExistence type="predicted"/>
<evidence type="ECO:0000256" key="1">
    <source>
        <dbReference type="ARBA" id="ARBA00012513"/>
    </source>
</evidence>
<keyword evidence="8" id="KW-1185">Reference proteome</keyword>
<dbReference type="PROSITE" id="PS50011">
    <property type="entry name" value="PROTEIN_KINASE_DOM"/>
    <property type="match status" value="1"/>
</dbReference>
<dbReference type="Gene3D" id="1.10.510.10">
    <property type="entry name" value="Transferase(Phosphotransferase) domain 1"/>
    <property type="match status" value="1"/>
</dbReference>
<dbReference type="EMBL" id="JAXIVS010000003">
    <property type="protein sequence ID" value="MDY7226944.1"/>
    <property type="molecule type" value="Genomic_DNA"/>
</dbReference>
<dbReference type="EC" id="2.7.11.1" evidence="1"/>
<dbReference type="CDD" id="cd14014">
    <property type="entry name" value="STKc_PknB_like"/>
    <property type="match status" value="1"/>
</dbReference>
<dbReference type="InterPro" id="IPR050660">
    <property type="entry name" value="NEK_Ser/Thr_kinase"/>
</dbReference>
<evidence type="ECO:0000256" key="2">
    <source>
        <dbReference type="ARBA" id="ARBA00022679"/>
    </source>
</evidence>
<accession>A0ABU5H1D1</accession>